<evidence type="ECO:0000313" key="2">
    <source>
        <dbReference type="Proteomes" id="UP000324133"/>
    </source>
</evidence>
<accession>A0A5B6TBL4</accession>
<evidence type="ECO:0000313" key="1">
    <source>
        <dbReference type="EMBL" id="KAA3437000.1"/>
    </source>
</evidence>
<dbReference type="Proteomes" id="UP000324133">
    <property type="component" value="Unassembled WGS sequence"/>
</dbReference>
<gene>
    <name evidence="1" type="ORF">FOA19_21745</name>
</gene>
<dbReference type="RefSeq" id="WP_149092941.1">
    <property type="nucleotide sequence ID" value="NZ_VKKY01000003.1"/>
</dbReference>
<dbReference type="OrthoDB" id="947646at2"/>
<comment type="caution">
    <text evidence="1">The sequence shown here is derived from an EMBL/GenBank/DDBJ whole genome shotgun (WGS) entry which is preliminary data.</text>
</comment>
<dbReference type="AlphaFoldDB" id="A0A5B6TBL4"/>
<protein>
    <submittedName>
        <fullName evidence="1">Uncharacterized protein</fullName>
    </submittedName>
</protein>
<sequence>MGLTDFLQKIKHEWEVLQGENAKDKFFYNENTYPDEATARQEFARTKQKLFDVNRWTSLPGINSTFQLYDQQGHPSEATKVQVGDYMQIILPATAIENWVTVVEVVEEEDAAQFIVRPCPKPEIQKDALDGEEVKHFFTEEATSTFRVIREGTKIMGMEIGRDEKPNNQGDQAGGRGVLNTLISAGGWAGFQDMQWGKITRYYVHLEETSGSKI</sequence>
<keyword evidence="2" id="KW-1185">Reference proteome</keyword>
<dbReference type="EMBL" id="VKKY01000003">
    <property type="protein sequence ID" value="KAA3437000.1"/>
    <property type="molecule type" value="Genomic_DNA"/>
</dbReference>
<organism evidence="1 2">
    <name type="scientific">Rufibacter hautae</name>
    <dbReference type="NCBI Taxonomy" id="2595005"/>
    <lineage>
        <taxon>Bacteria</taxon>
        <taxon>Pseudomonadati</taxon>
        <taxon>Bacteroidota</taxon>
        <taxon>Cytophagia</taxon>
        <taxon>Cytophagales</taxon>
        <taxon>Hymenobacteraceae</taxon>
        <taxon>Rufibacter</taxon>
    </lineage>
</organism>
<name>A0A5B6TBL4_9BACT</name>
<proteinExistence type="predicted"/>
<reference evidence="1 2" key="1">
    <citation type="submission" date="2019-07" db="EMBL/GenBank/DDBJ databases">
        <title>Rufibacter sp. nov., isolated from lake sediment.</title>
        <authorList>
            <person name="Qu J.-H."/>
        </authorList>
    </citation>
    <scope>NUCLEOTIDE SEQUENCE [LARGE SCALE GENOMIC DNA]</scope>
    <source>
        <strain evidence="1 2">NBS58-1</strain>
    </source>
</reference>